<dbReference type="Pfam" id="PF00989">
    <property type="entry name" value="PAS"/>
    <property type="match status" value="1"/>
</dbReference>
<evidence type="ECO:0000256" key="3">
    <source>
        <dbReference type="ARBA" id="ARBA00022840"/>
    </source>
</evidence>
<dbReference type="EMBL" id="JACHHJ010000001">
    <property type="protein sequence ID" value="MBB6448741.1"/>
    <property type="molecule type" value="Genomic_DNA"/>
</dbReference>
<dbReference type="GO" id="GO:0006355">
    <property type="term" value="P:regulation of DNA-templated transcription"/>
    <property type="evidence" value="ECO:0007669"/>
    <property type="project" value="InterPro"/>
</dbReference>
<keyword evidence="1" id="KW-0547">Nucleotide-binding</keyword>
<name>A0A841PR24_9BACL</name>
<dbReference type="Gene3D" id="1.10.10.60">
    <property type="entry name" value="Homeodomain-like"/>
    <property type="match status" value="1"/>
</dbReference>
<reference evidence="7 8" key="1">
    <citation type="submission" date="2020-08" db="EMBL/GenBank/DDBJ databases">
        <title>Genomic Encyclopedia of Type Strains, Phase IV (KMG-IV): sequencing the most valuable type-strain genomes for metagenomic binning, comparative biology and taxonomic classification.</title>
        <authorList>
            <person name="Goeker M."/>
        </authorList>
    </citation>
    <scope>NUCLEOTIDE SEQUENCE [LARGE SCALE GENOMIC DNA]</scope>
    <source>
        <strain evidence="7 8">DSM 21769</strain>
    </source>
</reference>
<dbReference type="SUPFAM" id="SSF55785">
    <property type="entry name" value="PYP-like sensor domain (PAS domain)"/>
    <property type="match status" value="1"/>
</dbReference>
<dbReference type="GO" id="GO:0005524">
    <property type="term" value="F:ATP binding"/>
    <property type="evidence" value="ECO:0007669"/>
    <property type="project" value="UniProtKB-KW"/>
</dbReference>
<dbReference type="AlphaFoldDB" id="A0A841PR24"/>
<dbReference type="InterPro" id="IPR025662">
    <property type="entry name" value="Sigma_54_int_dom_ATP-bd_1"/>
</dbReference>
<comment type="caution">
    <text evidence="7">The sequence shown here is derived from an EMBL/GenBank/DDBJ whole genome shotgun (WGS) entry which is preliminary data.</text>
</comment>
<dbReference type="Pfam" id="PF00158">
    <property type="entry name" value="Sigma54_activat"/>
    <property type="match status" value="1"/>
</dbReference>
<dbReference type="InterPro" id="IPR000014">
    <property type="entry name" value="PAS"/>
</dbReference>
<dbReference type="CDD" id="cd00009">
    <property type="entry name" value="AAA"/>
    <property type="match status" value="1"/>
</dbReference>
<dbReference type="SUPFAM" id="SSF46689">
    <property type="entry name" value="Homeodomain-like"/>
    <property type="match status" value="1"/>
</dbReference>
<organism evidence="7 8">
    <name type="scientific">Geomicrobium halophilum</name>
    <dbReference type="NCBI Taxonomy" id="549000"/>
    <lineage>
        <taxon>Bacteria</taxon>
        <taxon>Bacillati</taxon>
        <taxon>Bacillota</taxon>
        <taxon>Bacilli</taxon>
        <taxon>Bacillales</taxon>
        <taxon>Geomicrobium</taxon>
    </lineage>
</organism>
<dbReference type="InterPro" id="IPR002078">
    <property type="entry name" value="Sigma_54_int"/>
</dbReference>
<proteinExistence type="predicted"/>
<dbReference type="InterPro" id="IPR030828">
    <property type="entry name" value="HTH_TyrR"/>
</dbReference>
<sequence length="485" mass="54918">MMDQEYGFVGKKKPSNEPQYYSKLLDSIIQSSYDGIYVADAYGIGWTVNDAYTRITGVRKEELINRDLRSVVNEGIISESVTFKVLKEKKSVTIIQKVKDTEILATGSPVWDDRGAITHVVTNIRDLSDLNFLMEELNTSRAFTEKILAEVDELRQVENTKWLLNGVIAQSKETMKAVSVSQKVAKVDSTVILTGESGVGKEVFANIIHLGSHRADKPHIKVNCGAIPAQLLESELFGYEKGSFTGAEKTGKAGLFEKANEGTIFLDEVGDIPLDLQVKLLRVLQEFEVVRVGGYQPKPIDVRVVAATNRNLEEQVQKGEFREDLFYRLNIVPIHIPSLRERTADIAPLMYYFLNNVNKKYELNKRFQAGVISALESYQWPGNIREMKNVIERVAVTTDHDEIDIYDFPDQFIDNFDPKDQRKKTSYKNKGLKEAIMDVEQEMIKSKIQQGKTTRKAADDLGISQSSLVKKMKKYQLSVDAYIHE</sequence>
<dbReference type="Gene3D" id="3.30.450.20">
    <property type="entry name" value="PAS domain"/>
    <property type="match status" value="1"/>
</dbReference>
<evidence type="ECO:0000259" key="5">
    <source>
        <dbReference type="PROSITE" id="PS50045"/>
    </source>
</evidence>
<dbReference type="InterPro" id="IPR009057">
    <property type="entry name" value="Homeodomain-like_sf"/>
</dbReference>
<dbReference type="PROSITE" id="PS50045">
    <property type="entry name" value="SIGMA54_INTERACT_4"/>
    <property type="match status" value="1"/>
</dbReference>
<evidence type="ECO:0000256" key="1">
    <source>
        <dbReference type="ARBA" id="ARBA00022741"/>
    </source>
</evidence>
<dbReference type="Pfam" id="PF18024">
    <property type="entry name" value="HTH_50"/>
    <property type="match status" value="1"/>
</dbReference>
<dbReference type="Gene3D" id="1.10.8.60">
    <property type="match status" value="1"/>
</dbReference>
<dbReference type="InterPro" id="IPR035965">
    <property type="entry name" value="PAS-like_dom_sf"/>
</dbReference>
<accession>A0A841PR24</accession>
<dbReference type="GO" id="GO:0003677">
    <property type="term" value="F:DNA binding"/>
    <property type="evidence" value="ECO:0007669"/>
    <property type="project" value="UniProtKB-KW"/>
</dbReference>
<evidence type="ECO:0000313" key="7">
    <source>
        <dbReference type="EMBL" id="MBB6448741.1"/>
    </source>
</evidence>
<gene>
    <name evidence="7" type="ORF">HNR44_000690</name>
</gene>
<dbReference type="NCBIfam" id="TIGR00229">
    <property type="entry name" value="sensory_box"/>
    <property type="match status" value="1"/>
</dbReference>
<evidence type="ECO:0000259" key="6">
    <source>
        <dbReference type="PROSITE" id="PS50112"/>
    </source>
</evidence>
<dbReference type="InterPro" id="IPR027417">
    <property type="entry name" value="P-loop_NTPase"/>
</dbReference>
<dbReference type="Pfam" id="PF25601">
    <property type="entry name" value="AAA_lid_14"/>
    <property type="match status" value="1"/>
</dbReference>
<dbReference type="Proteomes" id="UP000568839">
    <property type="component" value="Unassembled WGS sequence"/>
</dbReference>
<keyword evidence="2" id="KW-0058">Aromatic hydrocarbons catabolism</keyword>
<dbReference type="InterPro" id="IPR003593">
    <property type="entry name" value="AAA+_ATPase"/>
</dbReference>
<feature type="domain" description="Sigma-54 factor interaction" evidence="5">
    <location>
        <begin position="167"/>
        <end position="396"/>
    </location>
</feature>
<dbReference type="Gene3D" id="3.40.50.300">
    <property type="entry name" value="P-loop containing nucleotide triphosphate hydrolases"/>
    <property type="match status" value="1"/>
</dbReference>
<dbReference type="InterPro" id="IPR058031">
    <property type="entry name" value="AAA_lid_NorR"/>
</dbReference>
<keyword evidence="3" id="KW-0067">ATP-binding</keyword>
<evidence type="ECO:0000313" key="8">
    <source>
        <dbReference type="Proteomes" id="UP000568839"/>
    </source>
</evidence>
<dbReference type="SMART" id="SM00382">
    <property type="entry name" value="AAA"/>
    <property type="match status" value="1"/>
</dbReference>
<dbReference type="PROSITE" id="PS00676">
    <property type="entry name" value="SIGMA54_INTERACT_2"/>
    <property type="match status" value="1"/>
</dbReference>
<evidence type="ECO:0000256" key="2">
    <source>
        <dbReference type="ARBA" id="ARBA00022797"/>
    </source>
</evidence>
<keyword evidence="8" id="KW-1185">Reference proteome</keyword>
<protein>
    <recommendedName>
        <fullName evidence="4">HTH-type transcriptional regulatory protein TyrR</fullName>
    </recommendedName>
</protein>
<dbReference type="InterPro" id="IPR025943">
    <property type="entry name" value="Sigma_54_int_dom_ATP-bd_2"/>
</dbReference>
<dbReference type="SUPFAM" id="SSF52540">
    <property type="entry name" value="P-loop containing nucleoside triphosphate hydrolases"/>
    <property type="match status" value="1"/>
</dbReference>
<evidence type="ECO:0000256" key="4">
    <source>
        <dbReference type="ARBA" id="ARBA00029500"/>
    </source>
</evidence>
<dbReference type="RefSeq" id="WP_246406962.1">
    <property type="nucleotide sequence ID" value="NZ_JACHHJ010000001.1"/>
</dbReference>
<feature type="domain" description="PAS" evidence="6">
    <location>
        <begin position="21"/>
        <end position="68"/>
    </location>
</feature>
<dbReference type="InterPro" id="IPR013767">
    <property type="entry name" value="PAS_fold"/>
</dbReference>
<dbReference type="PROSITE" id="PS50112">
    <property type="entry name" value="PAS"/>
    <property type="match status" value="1"/>
</dbReference>
<dbReference type="PANTHER" id="PTHR32071">
    <property type="entry name" value="TRANSCRIPTIONAL REGULATORY PROTEIN"/>
    <property type="match status" value="1"/>
</dbReference>
<dbReference type="FunFam" id="3.40.50.300:FF:000006">
    <property type="entry name" value="DNA-binding transcriptional regulator NtrC"/>
    <property type="match status" value="1"/>
</dbReference>
<dbReference type="PROSITE" id="PS00675">
    <property type="entry name" value="SIGMA54_INTERACT_1"/>
    <property type="match status" value="1"/>
</dbReference>